<dbReference type="Proteomes" id="UP001381693">
    <property type="component" value="Unassembled WGS sequence"/>
</dbReference>
<gene>
    <name evidence="2" type="ORF">SK128_027004</name>
</gene>
<evidence type="ECO:0000313" key="3">
    <source>
        <dbReference type="Proteomes" id="UP001381693"/>
    </source>
</evidence>
<evidence type="ECO:0000256" key="1">
    <source>
        <dbReference type="SAM" id="MobiDB-lite"/>
    </source>
</evidence>
<dbReference type="AlphaFoldDB" id="A0AAN9ADE9"/>
<feature type="region of interest" description="Disordered" evidence="1">
    <location>
        <begin position="123"/>
        <end position="152"/>
    </location>
</feature>
<name>A0AAN9ADE9_HALRR</name>
<comment type="caution">
    <text evidence="2">The sequence shown here is derived from an EMBL/GenBank/DDBJ whole genome shotgun (WGS) entry which is preliminary data.</text>
</comment>
<keyword evidence="3" id="KW-1185">Reference proteome</keyword>
<proteinExistence type="predicted"/>
<reference evidence="2 3" key="1">
    <citation type="submission" date="2023-11" db="EMBL/GenBank/DDBJ databases">
        <title>Halocaridina rubra genome assembly.</title>
        <authorList>
            <person name="Smith C."/>
        </authorList>
    </citation>
    <scope>NUCLEOTIDE SEQUENCE [LARGE SCALE GENOMIC DNA]</scope>
    <source>
        <strain evidence="2">EP-1</strain>
        <tissue evidence="2">Whole</tissue>
    </source>
</reference>
<protein>
    <submittedName>
        <fullName evidence="2">Uncharacterized protein</fullName>
    </submittedName>
</protein>
<sequence length="152" mass="16515">MGVPLLGPDVMSFGSLHTLTLWQGAAFPAIPAIPLHSGLPAPKGTVFDGPDPGLNAHIISVPRESCPSGYRRDINDVCRLKFGYGPNPFFSFTPENFKGDVQFYMGLQVGNRRKARIRGRPRLPLFSNQTPAPIAVTPQPTQTNSPTDDDDD</sequence>
<accession>A0AAN9ADE9</accession>
<evidence type="ECO:0000313" key="2">
    <source>
        <dbReference type="EMBL" id="KAK7082060.1"/>
    </source>
</evidence>
<dbReference type="EMBL" id="JAXCGZ010004222">
    <property type="protein sequence ID" value="KAK7082060.1"/>
    <property type="molecule type" value="Genomic_DNA"/>
</dbReference>
<organism evidence="2 3">
    <name type="scientific">Halocaridina rubra</name>
    <name type="common">Hawaiian red shrimp</name>
    <dbReference type="NCBI Taxonomy" id="373956"/>
    <lineage>
        <taxon>Eukaryota</taxon>
        <taxon>Metazoa</taxon>
        <taxon>Ecdysozoa</taxon>
        <taxon>Arthropoda</taxon>
        <taxon>Crustacea</taxon>
        <taxon>Multicrustacea</taxon>
        <taxon>Malacostraca</taxon>
        <taxon>Eumalacostraca</taxon>
        <taxon>Eucarida</taxon>
        <taxon>Decapoda</taxon>
        <taxon>Pleocyemata</taxon>
        <taxon>Caridea</taxon>
        <taxon>Atyoidea</taxon>
        <taxon>Atyidae</taxon>
        <taxon>Halocaridina</taxon>
    </lineage>
</organism>